<sequence>MSDQKNRLITRNPWILISRLASNLLLNYSQFSERVRSAGLSNGPAARDAMETESAAAKTLAQDAGARDTDIHPDNAKNPDGSAEEEGWHLVERKRNRRAANNKESDTNSDYNNNAEAGSKANVQARNHARLLGLIQKTNRMPRLPAGDYKVVIRPRGGLYVAQLVPMETNSGIY</sequence>
<reference evidence="1" key="1">
    <citation type="submission" date="2020-05" db="EMBL/GenBank/DDBJ databases">
        <title>Large-scale comparative analyses of tick genomes elucidate their genetic diversity and vector capacities.</title>
        <authorList>
            <person name="Jia N."/>
            <person name="Wang J."/>
            <person name="Shi W."/>
            <person name="Du L."/>
            <person name="Sun Y."/>
            <person name="Zhan W."/>
            <person name="Jiang J."/>
            <person name="Wang Q."/>
            <person name="Zhang B."/>
            <person name="Ji P."/>
            <person name="Sakyi L.B."/>
            <person name="Cui X."/>
            <person name="Yuan T."/>
            <person name="Jiang B."/>
            <person name="Yang W."/>
            <person name="Lam T.T.-Y."/>
            <person name="Chang Q."/>
            <person name="Ding S."/>
            <person name="Wang X."/>
            <person name="Zhu J."/>
            <person name="Ruan X."/>
            <person name="Zhao L."/>
            <person name="Wei J."/>
            <person name="Que T."/>
            <person name="Du C."/>
            <person name="Cheng J."/>
            <person name="Dai P."/>
            <person name="Han X."/>
            <person name="Huang E."/>
            <person name="Gao Y."/>
            <person name="Liu J."/>
            <person name="Shao H."/>
            <person name="Ye R."/>
            <person name="Li L."/>
            <person name="Wei W."/>
            <person name="Wang X."/>
            <person name="Wang C."/>
            <person name="Yang T."/>
            <person name="Huo Q."/>
            <person name="Li W."/>
            <person name="Guo W."/>
            <person name="Chen H."/>
            <person name="Zhou L."/>
            <person name="Ni X."/>
            <person name="Tian J."/>
            <person name="Zhou Y."/>
            <person name="Sheng Y."/>
            <person name="Liu T."/>
            <person name="Pan Y."/>
            <person name="Xia L."/>
            <person name="Li J."/>
            <person name="Zhao F."/>
            <person name="Cao W."/>
        </authorList>
    </citation>
    <scope>NUCLEOTIDE SEQUENCE</scope>
    <source>
        <strain evidence="1">Hyas-2018</strain>
    </source>
</reference>
<accession>A0ACB7S980</accession>
<proteinExistence type="predicted"/>
<evidence type="ECO:0000313" key="2">
    <source>
        <dbReference type="Proteomes" id="UP000821845"/>
    </source>
</evidence>
<protein>
    <submittedName>
        <fullName evidence="1">Uncharacterized protein</fullName>
    </submittedName>
</protein>
<gene>
    <name evidence="1" type="ORF">HPB50_015584</name>
</gene>
<dbReference type="EMBL" id="CM023485">
    <property type="protein sequence ID" value="KAH6930627.1"/>
    <property type="molecule type" value="Genomic_DNA"/>
</dbReference>
<name>A0ACB7S980_HYAAI</name>
<dbReference type="Proteomes" id="UP000821845">
    <property type="component" value="Chromosome 5"/>
</dbReference>
<organism evidence="1 2">
    <name type="scientific">Hyalomma asiaticum</name>
    <name type="common">Tick</name>
    <dbReference type="NCBI Taxonomy" id="266040"/>
    <lineage>
        <taxon>Eukaryota</taxon>
        <taxon>Metazoa</taxon>
        <taxon>Ecdysozoa</taxon>
        <taxon>Arthropoda</taxon>
        <taxon>Chelicerata</taxon>
        <taxon>Arachnida</taxon>
        <taxon>Acari</taxon>
        <taxon>Parasitiformes</taxon>
        <taxon>Ixodida</taxon>
        <taxon>Ixodoidea</taxon>
        <taxon>Ixodidae</taxon>
        <taxon>Hyalomminae</taxon>
        <taxon>Hyalomma</taxon>
    </lineage>
</organism>
<evidence type="ECO:0000313" key="1">
    <source>
        <dbReference type="EMBL" id="KAH6930627.1"/>
    </source>
</evidence>
<keyword evidence="2" id="KW-1185">Reference proteome</keyword>
<comment type="caution">
    <text evidence="1">The sequence shown here is derived from an EMBL/GenBank/DDBJ whole genome shotgun (WGS) entry which is preliminary data.</text>
</comment>